<evidence type="ECO:0000313" key="4">
    <source>
        <dbReference type="Proteomes" id="UP000030111"/>
    </source>
</evidence>
<feature type="region of interest" description="Disordered" evidence="1">
    <location>
        <begin position="29"/>
        <end position="90"/>
    </location>
</feature>
<evidence type="ECO:0000313" key="3">
    <source>
        <dbReference type="EMBL" id="KGO91672.1"/>
    </source>
</evidence>
<feature type="compositionally biased region" description="Polar residues" evidence="1">
    <location>
        <begin position="38"/>
        <end position="65"/>
    </location>
</feature>
<dbReference type="AlphaFoldDB" id="A0A0A2MGA1"/>
<dbReference type="EMBL" id="JRLY01000016">
    <property type="protein sequence ID" value="KGO91672.1"/>
    <property type="molecule type" value="Genomic_DNA"/>
</dbReference>
<evidence type="ECO:0000256" key="1">
    <source>
        <dbReference type="SAM" id="MobiDB-lite"/>
    </source>
</evidence>
<keyword evidence="2" id="KW-0732">Signal</keyword>
<feature type="chain" id="PRO_5001992305" evidence="2">
    <location>
        <begin position="18"/>
        <end position="90"/>
    </location>
</feature>
<evidence type="ECO:0000256" key="2">
    <source>
        <dbReference type="SAM" id="SignalP"/>
    </source>
</evidence>
<reference evidence="3 4" key="1">
    <citation type="submission" date="2013-09" db="EMBL/GenBank/DDBJ databases">
        <authorList>
            <person name="Zeng Z."/>
            <person name="Chen C."/>
        </authorList>
    </citation>
    <scope>NUCLEOTIDE SEQUENCE [LARGE SCALE GENOMIC DNA]</scope>
    <source>
        <strain evidence="3 4">WB 4.1-42</strain>
    </source>
</reference>
<dbReference type="RefSeq" id="WP_026993249.1">
    <property type="nucleotide sequence ID" value="NZ_JRLY01000016.1"/>
</dbReference>
<protein>
    <submittedName>
        <fullName evidence="3">Uncharacterized protein</fullName>
    </submittedName>
</protein>
<organism evidence="3 4">
    <name type="scientific">Flavobacterium subsaxonicum WB 4.1-42 = DSM 21790</name>
    <dbReference type="NCBI Taxonomy" id="1121898"/>
    <lineage>
        <taxon>Bacteria</taxon>
        <taxon>Pseudomonadati</taxon>
        <taxon>Bacteroidota</taxon>
        <taxon>Flavobacteriia</taxon>
        <taxon>Flavobacteriales</taxon>
        <taxon>Flavobacteriaceae</taxon>
        <taxon>Flavobacterium</taxon>
    </lineage>
</organism>
<keyword evidence="4" id="KW-1185">Reference proteome</keyword>
<proteinExistence type="predicted"/>
<gene>
    <name evidence="3" type="ORF">Q766_16710</name>
</gene>
<dbReference type="OrthoDB" id="1376792at2"/>
<feature type="signal peptide" evidence="2">
    <location>
        <begin position="1"/>
        <end position="17"/>
    </location>
</feature>
<sequence>MKTVYTKISLFAIPLIAAAITTSCISGQTAGDGGVESETINVTSPNDIRTSSDMNISPSNLTTSDPAIKMQEDSLKTTPAGPSERYIINN</sequence>
<dbReference type="STRING" id="1121898.GCA_000422725_03142"/>
<dbReference type="Proteomes" id="UP000030111">
    <property type="component" value="Unassembled WGS sequence"/>
</dbReference>
<comment type="caution">
    <text evidence="3">The sequence shown here is derived from an EMBL/GenBank/DDBJ whole genome shotgun (WGS) entry which is preliminary data.</text>
</comment>
<accession>A0A0A2MGA1</accession>
<dbReference type="PROSITE" id="PS51257">
    <property type="entry name" value="PROKAR_LIPOPROTEIN"/>
    <property type="match status" value="1"/>
</dbReference>
<name>A0A0A2MGA1_9FLAO</name>